<organism evidence="7 8">
    <name type="scientific">Paratissierella segnis</name>
    <dbReference type="NCBI Taxonomy" id="2763679"/>
    <lineage>
        <taxon>Bacteria</taxon>
        <taxon>Bacillati</taxon>
        <taxon>Bacillota</taxon>
        <taxon>Tissierellia</taxon>
        <taxon>Tissierellales</taxon>
        <taxon>Tissierellaceae</taxon>
        <taxon>Paratissierella</taxon>
    </lineage>
</organism>
<evidence type="ECO:0000256" key="5">
    <source>
        <dbReference type="ARBA" id="ARBA00049534"/>
    </source>
</evidence>
<dbReference type="NCBIfam" id="TIGR03814">
    <property type="entry name" value="Gln_ase"/>
    <property type="match status" value="1"/>
</dbReference>
<dbReference type="PANTHER" id="PTHR12544">
    <property type="entry name" value="GLUTAMINASE"/>
    <property type="match status" value="1"/>
</dbReference>
<dbReference type="EMBL" id="JACRTG010000016">
    <property type="protein sequence ID" value="MBC8587827.1"/>
    <property type="molecule type" value="Genomic_DNA"/>
</dbReference>
<dbReference type="FunFam" id="3.40.710.10:FF:000005">
    <property type="entry name" value="Glutaminase"/>
    <property type="match status" value="1"/>
</dbReference>
<keyword evidence="4 6" id="KW-0378">Hydrolase</keyword>
<evidence type="ECO:0000313" key="7">
    <source>
        <dbReference type="EMBL" id="MBC8587827.1"/>
    </source>
</evidence>
<dbReference type="Gene3D" id="3.40.710.10">
    <property type="entry name" value="DD-peptidase/beta-lactamase superfamily"/>
    <property type="match status" value="1"/>
</dbReference>
<dbReference type="GO" id="GO:0004359">
    <property type="term" value="F:glutaminase activity"/>
    <property type="evidence" value="ECO:0007669"/>
    <property type="project" value="UniProtKB-UniRule"/>
</dbReference>
<evidence type="ECO:0000256" key="4">
    <source>
        <dbReference type="ARBA" id="ARBA00022801"/>
    </source>
</evidence>
<dbReference type="GO" id="GO:0006537">
    <property type="term" value="P:glutamate biosynthetic process"/>
    <property type="evidence" value="ECO:0007669"/>
    <property type="project" value="TreeGrafter"/>
</dbReference>
<dbReference type="SUPFAM" id="SSF56601">
    <property type="entry name" value="beta-lactamase/transpeptidase-like"/>
    <property type="match status" value="1"/>
</dbReference>
<evidence type="ECO:0000313" key="8">
    <source>
        <dbReference type="Proteomes" id="UP000601171"/>
    </source>
</evidence>
<evidence type="ECO:0000256" key="6">
    <source>
        <dbReference type="HAMAP-Rule" id="MF_00313"/>
    </source>
</evidence>
<proteinExistence type="inferred from homology"/>
<evidence type="ECO:0000256" key="2">
    <source>
        <dbReference type="ARBA" id="ARBA00011881"/>
    </source>
</evidence>
<dbReference type="InterPro" id="IPR012338">
    <property type="entry name" value="Beta-lactam/transpept-like"/>
</dbReference>
<comment type="catalytic activity">
    <reaction evidence="5 6">
        <text>L-glutamine + H2O = L-glutamate + NH4(+)</text>
        <dbReference type="Rhea" id="RHEA:15889"/>
        <dbReference type="ChEBI" id="CHEBI:15377"/>
        <dbReference type="ChEBI" id="CHEBI:28938"/>
        <dbReference type="ChEBI" id="CHEBI:29985"/>
        <dbReference type="ChEBI" id="CHEBI:58359"/>
        <dbReference type="EC" id="3.5.1.2"/>
    </reaction>
</comment>
<accession>A0A926EWH2</accession>
<dbReference type="InterPro" id="IPR015868">
    <property type="entry name" value="Glutaminase"/>
</dbReference>
<feature type="binding site" evidence="6">
    <location>
        <position position="165"/>
    </location>
    <ligand>
        <name>substrate</name>
    </ligand>
</feature>
<feature type="binding site" evidence="6">
    <location>
        <position position="189"/>
    </location>
    <ligand>
        <name>substrate</name>
    </ligand>
</feature>
<dbReference type="Pfam" id="PF04960">
    <property type="entry name" value="Glutaminase"/>
    <property type="match status" value="1"/>
</dbReference>
<feature type="binding site" evidence="6">
    <location>
        <position position="116"/>
    </location>
    <ligand>
        <name>substrate</name>
    </ligand>
</feature>
<sequence length="308" mass="33693">MELTNIETILNDALIHSSKYIDDGNVATYIPELAKADKNLLGASIVTIEGKRYHVGDWHQEFTIQSISKTISLIFALHNLGPEIVFNKVGMEPSGDPFNSIIKLETKKYPSNPYINAGAIAVAGLISERYSFEDYLKLVRLFCGRNSIEVDENVYMSESKTGMLNRSLAYMMNSSGVLEADVEKTLDFYFKMCSVKVNSNDLANYAAILANDGLDLKSGDRLIDNSILKIVKSLMLTCGMYDGSGEFAIRVGMPAKSGVGGGILAFAENKLGICVFGPALDSQGNSIGGYHMLEYLSKELGLHYFSGK</sequence>
<keyword evidence="6" id="KW-0007">Acetylation</keyword>
<dbReference type="Proteomes" id="UP000601171">
    <property type="component" value="Unassembled WGS sequence"/>
</dbReference>
<comment type="similarity">
    <text evidence="1 6">Belongs to the glutaminase family.</text>
</comment>
<evidence type="ECO:0000256" key="3">
    <source>
        <dbReference type="ARBA" id="ARBA00012918"/>
    </source>
</evidence>
<dbReference type="HAMAP" id="MF_00313">
    <property type="entry name" value="Glutaminase"/>
    <property type="match status" value="1"/>
</dbReference>
<dbReference type="PANTHER" id="PTHR12544:SF29">
    <property type="entry name" value="GLUTAMINASE"/>
    <property type="match status" value="1"/>
</dbReference>
<feature type="binding site" evidence="6">
    <location>
        <position position="259"/>
    </location>
    <ligand>
        <name>substrate</name>
    </ligand>
</feature>
<gene>
    <name evidence="6 7" type="primary">glsA</name>
    <name evidence="7" type="ORF">H8707_06215</name>
</gene>
<protein>
    <recommendedName>
        <fullName evidence="3 6">Glutaminase</fullName>
        <ecNumber evidence="3 6">3.5.1.2</ecNumber>
    </recommendedName>
</protein>
<name>A0A926EWH2_9FIRM</name>
<reference evidence="7" key="1">
    <citation type="submission" date="2020-08" db="EMBL/GenBank/DDBJ databases">
        <title>Genome public.</title>
        <authorList>
            <person name="Liu C."/>
            <person name="Sun Q."/>
        </authorList>
    </citation>
    <scope>NUCLEOTIDE SEQUENCE</scope>
    <source>
        <strain evidence="7">BX21</strain>
    </source>
</reference>
<feature type="binding site" evidence="6">
    <location>
        <position position="66"/>
    </location>
    <ligand>
        <name>substrate</name>
    </ligand>
</feature>
<keyword evidence="8" id="KW-1185">Reference proteome</keyword>
<dbReference type="AlphaFoldDB" id="A0A926EWH2"/>
<comment type="subunit">
    <text evidence="2 6">Homotetramer.</text>
</comment>
<dbReference type="GO" id="GO:0006543">
    <property type="term" value="P:L-glutamine catabolic process"/>
    <property type="evidence" value="ECO:0007669"/>
    <property type="project" value="TreeGrafter"/>
</dbReference>
<dbReference type="EC" id="3.5.1.2" evidence="3 6"/>
<dbReference type="RefSeq" id="WP_262429274.1">
    <property type="nucleotide sequence ID" value="NZ_JACRTG010000016.1"/>
</dbReference>
<feature type="binding site" evidence="6">
    <location>
        <position position="241"/>
    </location>
    <ligand>
        <name>substrate</name>
    </ligand>
</feature>
<evidence type="ECO:0000256" key="1">
    <source>
        <dbReference type="ARBA" id="ARBA00011076"/>
    </source>
</evidence>
<feature type="binding site" evidence="6">
    <location>
        <position position="158"/>
    </location>
    <ligand>
        <name>substrate</name>
    </ligand>
</feature>
<comment type="caution">
    <text evidence="7">The sequence shown here is derived from an EMBL/GenBank/DDBJ whole genome shotgun (WGS) entry which is preliminary data.</text>
</comment>